<sequence length="51" mass="5962">MSVGKKKSSLYIRNEYYGTEKKEVLFQEVYEKYLGVKVTVTRKKKAKVKAS</sequence>
<name>A0A1G6JXM3_9BACI</name>
<evidence type="ECO:0000313" key="1">
    <source>
        <dbReference type="EMBL" id="SDC23522.1"/>
    </source>
</evidence>
<dbReference type="EMBL" id="FMZR01000001">
    <property type="protein sequence ID" value="SDC23522.1"/>
    <property type="molecule type" value="Genomic_DNA"/>
</dbReference>
<reference evidence="2" key="1">
    <citation type="submission" date="2016-10" db="EMBL/GenBank/DDBJ databases">
        <authorList>
            <person name="Varghese N."/>
        </authorList>
    </citation>
    <scope>NUCLEOTIDE SEQUENCE [LARGE SCALE GENOMIC DNA]</scope>
    <source>
        <strain evidence="2">KPR-7A</strain>
    </source>
</reference>
<proteinExistence type="predicted"/>
<protein>
    <submittedName>
        <fullName evidence="1">Uncharacterized protein</fullName>
    </submittedName>
</protein>
<dbReference type="AlphaFoldDB" id="A0A1G6JXM3"/>
<accession>A0A1G6JXM3</accession>
<organism evidence="1 2">
    <name type="scientific">Bacillus wiedmannii</name>
    <dbReference type="NCBI Taxonomy" id="1890302"/>
    <lineage>
        <taxon>Bacteria</taxon>
        <taxon>Bacillati</taxon>
        <taxon>Bacillota</taxon>
        <taxon>Bacilli</taxon>
        <taxon>Bacillales</taxon>
        <taxon>Bacillaceae</taxon>
        <taxon>Bacillus</taxon>
        <taxon>Bacillus cereus group</taxon>
    </lineage>
</organism>
<evidence type="ECO:0000313" key="2">
    <source>
        <dbReference type="Proteomes" id="UP000183507"/>
    </source>
</evidence>
<dbReference type="Proteomes" id="UP000183507">
    <property type="component" value="Unassembled WGS sequence"/>
</dbReference>
<gene>
    <name evidence="1" type="ORF">SAMN04487767_101548</name>
</gene>